<protein>
    <submittedName>
        <fullName evidence="1">Uncharacterized protein</fullName>
    </submittedName>
</protein>
<dbReference type="AlphaFoldDB" id="Q8VJ26"/>
<dbReference type="Proteomes" id="UP000001020">
    <property type="component" value="Chromosome"/>
</dbReference>
<organism evidence="1 2">
    <name type="scientific">Mycobacterium tuberculosis (strain CDC 1551 / Oshkosh)</name>
    <dbReference type="NCBI Taxonomy" id="83331"/>
    <lineage>
        <taxon>Bacteria</taxon>
        <taxon>Bacillati</taxon>
        <taxon>Actinomycetota</taxon>
        <taxon>Actinomycetes</taxon>
        <taxon>Mycobacteriales</taxon>
        <taxon>Mycobacteriaceae</taxon>
        <taxon>Mycobacterium</taxon>
        <taxon>Mycobacterium tuberculosis complex</taxon>
    </lineage>
</organism>
<reference evidence="1 2" key="1">
    <citation type="journal article" date="2002" name="J. Bacteriol.">
        <title>Whole-genome comparison of Mycobacterium tuberculosis clinical and laboratory strains.</title>
        <authorList>
            <person name="Fleischmann R.D."/>
            <person name="Alland D."/>
            <person name="Eisen J.A."/>
            <person name="Carpenter L."/>
            <person name="White O."/>
            <person name="Peterson J."/>
            <person name="DeBoy R."/>
            <person name="Dodson R."/>
            <person name="Gwinn M."/>
            <person name="Haft D."/>
            <person name="Hickey E."/>
            <person name="Kolonay J.F."/>
            <person name="Nelson W.C."/>
            <person name="Umayam L.A."/>
            <person name="Ermolaeva M."/>
            <person name="Salzberg S.L."/>
            <person name="Delcher A."/>
            <person name="Utterback T."/>
            <person name="Weidman J."/>
            <person name="Khouri H."/>
            <person name="Gill J."/>
            <person name="Mikula A."/>
            <person name="Bishai W."/>
            <person name="Jacobs Jr W.R.Jr."/>
            <person name="Venter J.C."/>
            <person name="Fraser C.M."/>
        </authorList>
    </citation>
    <scope>NUCLEOTIDE SEQUENCE [LARGE SCALE GENOMIC DNA]</scope>
    <source>
        <strain evidence="2">CDC 1551 / Oshkosh</strain>
    </source>
</reference>
<gene>
    <name evidence="1" type="ordered locus">MT3436</name>
</gene>
<name>Q8VJ26_MYCTO</name>
<accession>Q8VJ26</accession>
<evidence type="ECO:0000313" key="1">
    <source>
        <dbReference type="EMBL" id="AAK47779.1"/>
    </source>
</evidence>
<dbReference type="EMBL" id="AE000516">
    <property type="protein sequence ID" value="AAK47779.1"/>
    <property type="molecule type" value="Genomic_DNA"/>
</dbReference>
<proteinExistence type="predicted"/>
<evidence type="ECO:0000313" key="2">
    <source>
        <dbReference type="Proteomes" id="UP000001020"/>
    </source>
</evidence>
<sequence>MRYKPRGAGSPRQSDRVAGATVNVDRVLTVRAWAL</sequence>
<keyword evidence="2" id="KW-1185">Reference proteome</keyword>
<dbReference type="HOGENOM" id="CLU_3365988_0_0_11"/>
<dbReference type="KEGG" id="mtc:MT3436"/>